<proteinExistence type="predicted"/>
<feature type="compositionally biased region" description="Gly residues" evidence="1">
    <location>
        <begin position="276"/>
        <end position="291"/>
    </location>
</feature>
<evidence type="ECO:0000256" key="1">
    <source>
        <dbReference type="SAM" id="MobiDB-lite"/>
    </source>
</evidence>
<feature type="region of interest" description="Disordered" evidence="1">
    <location>
        <begin position="255"/>
        <end position="291"/>
    </location>
</feature>
<sequence>MVRVSARVLVMSKSASIPATVSLSAVSPLHTMPPPSPMTVPTPSVVNPVTSSMRVPTSSSITAPPTYNSATVPPSMTALSSSVTFSTNSPIKVSTYDSPIRKTNSLKKALSNSSAIMPATKSLSTSSSVTVPVPSTSTAVVPTSFPVKMSAPSPMTVPTHTPITVPTCGHMTINLDNSTGSTRTVSEGTVHESSGTNIMALSGGTDSKSPQHDEIEPPDCPCPDKCPSRPPPHPNKRLLRSQSLPVYTAGVDVEDDHEGVEEPGVVGYSDTRGRRGAGGCGGKDGRGGIGVGGMGGRDRRATMTQHYYPEGGWGWVVVLVASIIHALTHGLHMAFGALLPLAMVRFSQHATALVHDPPPLPPFIPPAPLALPPRTALTKHTNEVQLINRRHTPTFTLVNKRRRHFIF</sequence>
<evidence type="ECO:0000313" key="2">
    <source>
        <dbReference type="EMBL" id="KAK4300477.1"/>
    </source>
</evidence>
<comment type="caution">
    <text evidence="2">The sequence shown here is derived from an EMBL/GenBank/DDBJ whole genome shotgun (WGS) entry which is preliminary data.</text>
</comment>
<evidence type="ECO:0000313" key="3">
    <source>
        <dbReference type="Proteomes" id="UP001292094"/>
    </source>
</evidence>
<organism evidence="2 3">
    <name type="scientific">Petrolisthes manimaculis</name>
    <dbReference type="NCBI Taxonomy" id="1843537"/>
    <lineage>
        <taxon>Eukaryota</taxon>
        <taxon>Metazoa</taxon>
        <taxon>Ecdysozoa</taxon>
        <taxon>Arthropoda</taxon>
        <taxon>Crustacea</taxon>
        <taxon>Multicrustacea</taxon>
        <taxon>Malacostraca</taxon>
        <taxon>Eumalacostraca</taxon>
        <taxon>Eucarida</taxon>
        <taxon>Decapoda</taxon>
        <taxon>Pleocyemata</taxon>
        <taxon>Anomura</taxon>
        <taxon>Galatheoidea</taxon>
        <taxon>Porcellanidae</taxon>
        <taxon>Petrolisthes</taxon>
    </lineage>
</organism>
<keyword evidence="3" id="KW-1185">Reference proteome</keyword>
<reference evidence="2" key="1">
    <citation type="submission" date="2023-11" db="EMBL/GenBank/DDBJ databases">
        <title>Genome assemblies of two species of porcelain crab, Petrolisthes cinctipes and Petrolisthes manimaculis (Anomura: Porcellanidae).</title>
        <authorList>
            <person name="Angst P."/>
        </authorList>
    </citation>
    <scope>NUCLEOTIDE SEQUENCE</scope>
    <source>
        <strain evidence="2">PB745_02</strain>
        <tissue evidence="2">Gill</tissue>
    </source>
</reference>
<gene>
    <name evidence="2" type="ORF">Pmani_027321</name>
</gene>
<dbReference type="AlphaFoldDB" id="A0AAE1P407"/>
<accession>A0AAE1P407</accession>
<feature type="region of interest" description="Disordered" evidence="1">
    <location>
        <begin position="204"/>
        <end position="238"/>
    </location>
</feature>
<protein>
    <submittedName>
        <fullName evidence="2">Uncharacterized protein</fullName>
    </submittedName>
</protein>
<name>A0AAE1P407_9EUCA</name>
<dbReference type="EMBL" id="JAWZYT010003044">
    <property type="protein sequence ID" value="KAK4300477.1"/>
    <property type="molecule type" value="Genomic_DNA"/>
</dbReference>
<dbReference type="Proteomes" id="UP001292094">
    <property type="component" value="Unassembled WGS sequence"/>
</dbReference>